<organism evidence="1 2">
    <name type="scientific">Acidaminobacter hydrogenoformans DSM 2784</name>
    <dbReference type="NCBI Taxonomy" id="1120920"/>
    <lineage>
        <taxon>Bacteria</taxon>
        <taxon>Bacillati</taxon>
        <taxon>Bacillota</taxon>
        <taxon>Clostridia</taxon>
        <taxon>Peptostreptococcales</taxon>
        <taxon>Acidaminobacteraceae</taxon>
        <taxon>Acidaminobacter</taxon>
    </lineage>
</organism>
<name>A0A1G5S6I4_9FIRM</name>
<gene>
    <name evidence="1" type="ORF">SAMN03080599_03169</name>
</gene>
<proteinExistence type="predicted"/>
<dbReference type="Proteomes" id="UP000199208">
    <property type="component" value="Unassembled WGS sequence"/>
</dbReference>
<dbReference type="RefSeq" id="WP_092593214.1">
    <property type="nucleotide sequence ID" value="NZ_FMWL01000026.1"/>
</dbReference>
<dbReference type="Gene3D" id="3.40.140.30">
    <property type="entry name" value="Hypothetical protein TM1506"/>
    <property type="match status" value="1"/>
</dbReference>
<evidence type="ECO:0000313" key="1">
    <source>
        <dbReference type="EMBL" id="SCZ81923.1"/>
    </source>
</evidence>
<reference evidence="1 2" key="1">
    <citation type="submission" date="2016-10" db="EMBL/GenBank/DDBJ databases">
        <authorList>
            <person name="de Groot N.N."/>
        </authorList>
    </citation>
    <scope>NUCLEOTIDE SEQUENCE [LARGE SCALE GENOMIC DNA]</scope>
    <source>
        <strain evidence="1 2">DSM 2784</strain>
    </source>
</reference>
<dbReference type="Pfam" id="PF08973">
    <property type="entry name" value="TM1506"/>
    <property type="match status" value="1"/>
</dbReference>
<dbReference type="SUPFAM" id="SSF53927">
    <property type="entry name" value="Cytidine deaminase-like"/>
    <property type="match status" value="1"/>
</dbReference>
<sequence length="146" mass="16263">MTFEKGIQSLKDQGLTMMVQVKGETLHTSVERGIKPLYMIYTKGVRFEDGALLIDRVIGLGAARLAAALGVTQIWTLVMSEPAHDYLMSVGIEAKCERLVEHIQNREGTGACPVETIAMETRTSETEWFDAMMVEIQQFLERIGAI</sequence>
<dbReference type="STRING" id="1120920.SAMN03080599_03169"/>
<dbReference type="InterPro" id="IPR037081">
    <property type="entry name" value="Hyp_TM1506"/>
</dbReference>
<evidence type="ECO:0000313" key="2">
    <source>
        <dbReference type="Proteomes" id="UP000199208"/>
    </source>
</evidence>
<evidence type="ECO:0008006" key="3">
    <source>
        <dbReference type="Google" id="ProtNLM"/>
    </source>
</evidence>
<dbReference type="AlphaFoldDB" id="A0A1G5S6I4"/>
<dbReference type="InterPro" id="IPR016193">
    <property type="entry name" value="Cytidine_deaminase-like"/>
</dbReference>
<protein>
    <recommendedName>
        <fullName evidence="3">DUF1893 domain-containing protein</fullName>
    </recommendedName>
</protein>
<dbReference type="EMBL" id="FMWL01000026">
    <property type="protein sequence ID" value="SCZ81923.1"/>
    <property type="molecule type" value="Genomic_DNA"/>
</dbReference>
<dbReference type="OrthoDB" id="9815422at2"/>
<keyword evidence="2" id="KW-1185">Reference proteome</keyword>
<accession>A0A1G5S6I4</accession>
<dbReference type="GO" id="GO:0003824">
    <property type="term" value="F:catalytic activity"/>
    <property type="evidence" value="ECO:0007669"/>
    <property type="project" value="InterPro"/>
</dbReference>
<dbReference type="InterPro" id="IPR015067">
    <property type="entry name" value="DUF1893_TM1506-like"/>
</dbReference>